<accession>A0A6V7WLB3</accession>
<evidence type="ECO:0000256" key="2">
    <source>
        <dbReference type="ARBA" id="ARBA00023098"/>
    </source>
</evidence>
<dbReference type="GO" id="GO:0016316">
    <property type="term" value="F:phosphatidylinositol-3,4-bisphosphate 4-phosphatase activity"/>
    <property type="evidence" value="ECO:0007669"/>
    <property type="project" value="InterPro"/>
</dbReference>
<sequence length="816" mass="93065">MEEDNANDIIKWLFKDKTQVDCKGIVEMSGDGARKTKWEARLRGNLLALEAVDFTAEPILFVCEKLEFWPSNKSQNGLSLRQNSKEFLMEFVGGDCVDKWAMQLGVCSHRVTQAEYEQALFSHYSHDSSKTGCSPPSPFNSFLLSQLAKEQTFNLFQSANIPNKKVVLKEAMYETRLSFLIPQEMIKLSLKWTSEMRDELLDKLWGIKNSTMLDTLHMFVRHLNSNIEIHTQASEFLENYLGPSFRPSVEKYRLSFLHVPTNLHVQMFYIDSKNVGNFVTSGALTAMPLRYSNGGMFNLRNKFLSNLTPQAIDQTDEGRFYRRKQTLIKLKRMIGELSRRIDIEWKISKNKGLIVLIKLLLKFLLNLDRFLFIFCLFLFVNLLIHEMLLDLINSFPNISNLVDALSEGGLAQLQRKNSDSVPRDTLSSQLDLLEAHFVSLNSKMAAAEKVDIKNEEKKQSCEENIKLSFHSTLDSLHHLALSIESAQMLSLIQCLRNKTDCQTFFHLQLRHDALLSQAITLATTSLLLLIYSSKNLINLNYSKTNVTPLLINFSFLSCYGDEHGMIEDAFDMWQLFHDVAQFRFIPTNSSIIQTCFPQIEGFRTNIKISIPLPSEKIVELPKGMSKGEWFCPKIIYWNLGVNHEASLAASSVGGGNNSLEEMINRTALKQLDEYISILLLTSSMDLNCVEAVNRLIGDLRETVSVNASKKNLTIFKLVMEINRILSGVSILSCQSGKDRTSMALTLEEGRILKETCGISNQQMMEIISCLRKEGVRRENCRKNVGKPLYKFSPFQMNFLPKEFRPPMGTFTNFVST</sequence>
<keyword evidence="1" id="KW-0378">Hydrolase</keyword>
<dbReference type="OrthoDB" id="159395at2759"/>
<keyword evidence="2" id="KW-0443">Lipid metabolism</keyword>
<evidence type="ECO:0000256" key="1">
    <source>
        <dbReference type="ARBA" id="ARBA00022801"/>
    </source>
</evidence>
<proteinExistence type="predicted"/>
<dbReference type="PANTHER" id="PTHR12187:SF11">
    <property type="entry name" value="PHOSPHATIDYLINOSITOL-3,4-BISPHOSPHATE 4-PHOSPHATASE"/>
    <property type="match status" value="1"/>
</dbReference>
<evidence type="ECO:0000313" key="3">
    <source>
        <dbReference type="EMBL" id="CAD2187804.1"/>
    </source>
</evidence>
<evidence type="ECO:0000313" key="4">
    <source>
        <dbReference type="Proteomes" id="UP000580250"/>
    </source>
</evidence>
<dbReference type="Proteomes" id="UP000580250">
    <property type="component" value="Unassembled WGS sequence"/>
</dbReference>
<organism evidence="3 4">
    <name type="scientific">Meloidogyne enterolobii</name>
    <name type="common">Root-knot nematode worm</name>
    <name type="synonym">Meloidogyne mayaguensis</name>
    <dbReference type="NCBI Taxonomy" id="390850"/>
    <lineage>
        <taxon>Eukaryota</taxon>
        <taxon>Metazoa</taxon>
        <taxon>Ecdysozoa</taxon>
        <taxon>Nematoda</taxon>
        <taxon>Chromadorea</taxon>
        <taxon>Rhabditida</taxon>
        <taxon>Tylenchina</taxon>
        <taxon>Tylenchomorpha</taxon>
        <taxon>Tylenchoidea</taxon>
        <taxon>Meloidogynidae</taxon>
        <taxon>Meloidogyninae</taxon>
        <taxon>Meloidogyne</taxon>
    </lineage>
</organism>
<reference evidence="3 4" key="1">
    <citation type="submission" date="2020-08" db="EMBL/GenBank/DDBJ databases">
        <authorList>
            <person name="Koutsovoulos G."/>
            <person name="Danchin GJ E."/>
        </authorList>
    </citation>
    <scope>NUCLEOTIDE SEQUENCE [LARGE SCALE GENOMIC DNA]</scope>
</reference>
<dbReference type="AlphaFoldDB" id="A0A6V7WLB3"/>
<name>A0A6V7WLB3_MELEN</name>
<comment type="caution">
    <text evidence="3">The sequence shown here is derived from an EMBL/GenBank/DDBJ whole genome shotgun (WGS) entry which is preliminary data.</text>
</comment>
<dbReference type="EMBL" id="CAJEWN010000655">
    <property type="protein sequence ID" value="CAD2187804.1"/>
    <property type="molecule type" value="Genomic_DNA"/>
</dbReference>
<protein>
    <submittedName>
        <fullName evidence="3">Uncharacterized protein</fullName>
    </submittedName>
</protein>
<gene>
    <name evidence="3" type="ORF">MENT_LOCUS40408</name>
</gene>
<dbReference type="InterPro" id="IPR039034">
    <property type="entry name" value="INPP4"/>
</dbReference>
<dbReference type="PANTHER" id="PTHR12187">
    <property type="entry name" value="AGAP000124-PA"/>
    <property type="match status" value="1"/>
</dbReference>
<dbReference type="GO" id="GO:0005737">
    <property type="term" value="C:cytoplasm"/>
    <property type="evidence" value="ECO:0007669"/>
    <property type="project" value="TreeGrafter"/>
</dbReference>